<dbReference type="AlphaFoldDB" id="A0AAJ6B3U1"/>
<keyword evidence="2" id="KW-1133">Transmembrane helix</keyword>
<proteinExistence type="predicted"/>
<evidence type="ECO:0000256" key="2">
    <source>
        <dbReference type="SAM" id="Phobius"/>
    </source>
</evidence>
<protein>
    <submittedName>
        <fullName evidence="3">DNA polymerase III subunit gamma/tau</fullName>
    </submittedName>
</protein>
<name>A0AAJ6B3U1_9MICO</name>
<feature type="transmembrane region" description="Helical" evidence="2">
    <location>
        <begin position="141"/>
        <end position="165"/>
    </location>
</feature>
<evidence type="ECO:0000313" key="4">
    <source>
        <dbReference type="Proteomes" id="UP001213972"/>
    </source>
</evidence>
<evidence type="ECO:0000256" key="1">
    <source>
        <dbReference type="SAM" id="MobiDB-lite"/>
    </source>
</evidence>
<accession>A0AAJ6B3U1</accession>
<sequence>MSRDDDALSWGGDDDPTLDVGGSRPVEKHPPRLPEGFVAVGRGSEDLDSSDGRATEDEAGEVADEVGPQLGNVALVALGLLGGVYLLFTVGWIIGGLRLQEIAPFLNLIPAAYVPAFWLAVAAPAIWFVASLVLTRGRATWVRFVWLVAGAVLLVPWPFIMIGAVGQ</sequence>
<reference evidence="3" key="1">
    <citation type="submission" date="2023-03" db="EMBL/GenBank/DDBJ databases">
        <title>Andean soil-derived lignocellulolytic bacterial consortium as a source of novel taxa and putative plastic-active enzymes.</title>
        <authorList>
            <person name="Diaz-Garcia L."/>
            <person name="Chuvochina M."/>
            <person name="Feuerriegel G."/>
            <person name="Bunk B."/>
            <person name="Sproer C."/>
            <person name="Streit W.R."/>
            <person name="Rodriguez L.M."/>
            <person name="Overmann J."/>
            <person name="Jimenez D.J."/>
        </authorList>
    </citation>
    <scope>NUCLEOTIDE SEQUENCE</scope>
    <source>
        <strain evidence="3">MAG 4610</strain>
    </source>
</reference>
<feature type="transmembrane region" description="Helical" evidence="2">
    <location>
        <begin position="115"/>
        <end position="134"/>
    </location>
</feature>
<feature type="transmembrane region" description="Helical" evidence="2">
    <location>
        <begin position="73"/>
        <end position="95"/>
    </location>
</feature>
<organism evidence="3 4">
    <name type="scientific">Candidatus Microbacterium phytovorans</name>
    <dbReference type="NCBI Taxonomy" id="3121374"/>
    <lineage>
        <taxon>Bacteria</taxon>
        <taxon>Bacillati</taxon>
        <taxon>Actinomycetota</taxon>
        <taxon>Actinomycetes</taxon>
        <taxon>Micrococcales</taxon>
        <taxon>Microbacteriaceae</taxon>
        <taxon>Microbacterium</taxon>
    </lineage>
</organism>
<dbReference type="EMBL" id="CP119321">
    <property type="protein sequence ID" value="WEK14600.1"/>
    <property type="molecule type" value="Genomic_DNA"/>
</dbReference>
<keyword evidence="2" id="KW-0472">Membrane</keyword>
<gene>
    <name evidence="3" type="ORF">P0Y48_05190</name>
</gene>
<feature type="region of interest" description="Disordered" evidence="1">
    <location>
        <begin position="1"/>
        <end position="62"/>
    </location>
</feature>
<evidence type="ECO:0000313" key="3">
    <source>
        <dbReference type="EMBL" id="WEK14600.1"/>
    </source>
</evidence>
<dbReference type="Proteomes" id="UP001213972">
    <property type="component" value="Chromosome"/>
</dbReference>
<keyword evidence="2" id="KW-0812">Transmembrane</keyword>